<comment type="caution">
    <text evidence="2">The sequence shown here is derived from an EMBL/GenBank/DDBJ whole genome shotgun (WGS) entry which is preliminary data.</text>
</comment>
<accession>A0A4S1XCG4</accession>
<feature type="transmembrane region" description="Helical" evidence="1">
    <location>
        <begin position="34"/>
        <end position="49"/>
    </location>
</feature>
<sequence length="80" mass="8655">MHTAYDWVTVLLFGGIATLFLQRSVGRPVAGDRILAYLPAVLGCAVANYCGNSGWHLPALLLLAATIAYILVRLRPWVSS</sequence>
<keyword evidence="3" id="KW-1185">Reference proteome</keyword>
<keyword evidence="1" id="KW-0812">Transmembrane</keyword>
<dbReference type="Proteomes" id="UP000306147">
    <property type="component" value="Unassembled WGS sequence"/>
</dbReference>
<evidence type="ECO:0000313" key="3">
    <source>
        <dbReference type="Proteomes" id="UP000306147"/>
    </source>
</evidence>
<evidence type="ECO:0000313" key="2">
    <source>
        <dbReference type="EMBL" id="TGX53515.1"/>
    </source>
</evidence>
<reference evidence="2 3" key="1">
    <citation type="submission" date="2019-04" db="EMBL/GenBank/DDBJ databases">
        <title>Sphingomonas psychrotolerans sp. nov., isolated from soil in the Tianshan Mountains, Xinjiang, China.</title>
        <authorList>
            <person name="Luo Y."/>
            <person name="Sheng H."/>
        </authorList>
    </citation>
    <scope>NUCLEOTIDE SEQUENCE [LARGE SCALE GENOMIC DNA]</scope>
    <source>
        <strain evidence="2 3">ZFGT-11</strain>
    </source>
</reference>
<dbReference type="InterPro" id="IPR054655">
    <property type="entry name" value="XrtV-like"/>
</dbReference>
<dbReference type="NCBIfam" id="NF045607">
    <property type="entry name" value="exo_Victor_syst"/>
    <property type="match status" value="1"/>
</dbReference>
<feature type="transmembrane region" description="Helical" evidence="1">
    <location>
        <begin position="55"/>
        <end position="72"/>
    </location>
</feature>
<evidence type="ECO:0000256" key="1">
    <source>
        <dbReference type="SAM" id="Phobius"/>
    </source>
</evidence>
<keyword evidence="1" id="KW-1133">Transmembrane helix</keyword>
<gene>
    <name evidence="2" type="ORF">E5A73_11815</name>
</gene>
<name>A0A4S1XCG4_9SPHN</name>
<organism evidence="2 3">
    <name type="scientific">Sphingomonas gei</name>
    <dbReference type="NCBI Taxonomy" id="1395960"/>
    <lineage>
        <taxon>Bacteria</taxon>
        <taxon>Pseudomonadati</taxon>
        <taxon>Pseudomonadota</taxon>
        <taxon>Alphaproteobacteria</taxon>
        <taxon>Sphingomonadales</taxon>
        <taxon>Sphingomonadaceae</taxon>
        <taxon>Sphingomonas</taxon>
    </lineage>
</organism>
<dbReference type="AlphaFoldDB" id="A0A4S1XCG4"/>
<feature type="transmembrane region" description="Helical" evidence="1">
    <location>
        <begin position="6"/>
        <end position="22"/>
    </location>
</feature>
<protein>
    <submittedName>
        <fullName evidence="2">Uncharacterized protein</fullName>
    </submittedName>
</protein>
<dbReference type="OrthoDB" id="7210964at2"/>
<dbReference type="EMBL" id="SRXT01000004">
    <property type="protein sequence ID" value="TGX53515.1"/>
    <property type="molecule type" value="Genomic_DNA"/>
</dbReference>
<proteinExistence type="predicted"/>
<dbReference type="RefSeq" id="WP_135964021.1">
    <property type="nucleotide sequence ID" value="NZ_SRXT01000004.1"/>
</dbReference>
<keyword evidence="1" id="KW-0472">Membrane</keyword>